<protein>
    <submittedName>
        <fullName evidence="2">Membrane protein</fullName>
    </submittedName>
</protein>
<organism evidence="2 3">
    <name type="scientific">Methylococcus capsulatus</name>
    <dbReference type="NCBI Taxonomy" id="414"/>
    <lineage>
        <taxon>Bacteria</taxon>
        <taxon>Pseudomonadati</taxon>
        <taxon>Pseudomonadota</taxon>
        <taxon>Gammaproteobacteria</taxon>
        <taxon>Methylococcales</taxon>
        <taxon>Methylococcaceae</taxon>
        <taxon>Methylococcus</taxon>
    </lineage>
</organism>
<evidence type="ECO:0000313" key="2">
    <source>
        <dbReference type="EMBL" id="CAI8855028.1"/>
    </source>
</evidence>
<evidence type="ECO:0000313" key="3">
    <source>
        <dbReference type="Proteomes" id="UP001158598"/>
    </source>
</evidence>
<keyword evidence="1" id="KW-0472">Membrane</keyword>
<feature type="transmembrane region" description="Helical" evidence="1">
    <location>
        <begin position="209"/>
        <end position="228"/>
    </location>
</feature>
<dbReference type="EMBL" id="OX458332">
    <property type="protein sequence ID" value="CAI8855028.1"/>
    <property type="molecule type" value="Genomic_DNA"/>
</dbReference>
<feature type="transmembrane region" description="Helical" evidence="1">
    <location>
        <begin position="103"/>
        <end position="123"/>
    </location>
</feature>
<feature type="transmembrane region" description="Helical" evidence="1">
    <location>
        <begin position="78"/>
        <end position="96"/>
    </location>
</feature>
<reference evidence="2" key="1">
    <citation type="submission" date="2023-03" db="EMBL/GenBank/DDBJ databases">
        <authorList>
            <person name="Pearce D."/>
        </authorList>
    </citation>
    <scope>NUCLEOTIDE SEQUENCE</scope>
    <source>
        <strain evidence="2">Mc</strain>
    </source>
</reference>
<evidence type="ECO:0000256" key="1">
    <source>
        <dbReference type="SAM" id="Phobius"/>
    </source>
</evidence>
<feature type="transmembrane region" description="Helical" evidence="1">
    <location>
        <begin position="266"/>
        <end position="286"/>
    </location>
</feature>
<accession>A0AA35V5R0</accession>
<dbReference type="RefSeq" id="WP_017366334.1">
    <property type="nucleotide sequence ID" value="NZ_CP079097.1"/>
</dbReference>
<gene>
    <name evidence="2" type="ORF">MCNOR_2574</name>
</gene>
<dbReference type="Proteomes" id="UP001158598">
    <property type="component" value="Chromosome"/>
</dbReference>
<feature type="transmembrane region" description="Helical" evidence="1">
    <location>
        <begin position="164"/>
        <end position="188"/>
    </location>
</feature>
<feature type="transmembrane region" description="Helical" evidence="1">
    <location>
        <begin position="15"/>
        <end position="45"/>
    </location>
</feature>
<keyword evidence="1" id="KW-0812">Transmembrane</keyword>
<name>A0AA35V5R0_METCP</name>
<sequence length="301" mass="32282">MKGLAAFVMKERWQAVLVIAGFVCLSFMIPLVGLLSSAALGLVVLRQGLPAAATVLALSAAAVAVFGGVVLGSVAAPLIYALLLWFPTAVAAWVLRISRRIEWALASVVVPALMAVLAVYGLIGDPSEFWNEKLIRLVQPLLDQAPDGLDADGARFGLRVAAHYATGFVSAGSALSVFLTLMLARWWQSLLYNPGGFRAEFVELRPAPAFAYAALACIGGAMSLPAVAELLWNLGLVFFVLYLMVGVAVIHVLLSRRSAGKFWLAGFYLLLFVIPQVALPVALMGFTDVWMDWRHRRAAGV</sequence>
<keyword evidence="1" id="KW-1133">Transmembrane helix</keyword>
<dbReference type="AlphaFoldDB" id="A0AA35V5R0"/>
<proteinExistence type="predicted"/>
<feature type="transmembrane region" description="Helical" evidence="1">
    <location>
        <begin position="52"/>
        <end position="72"/>
    </location>
</feature>
<feature type="transmembrane region" description="Helical" evidence="1">
    <location>
        <begin position="234"/>
        <end position="254"/>
    </location>
</feature>